<accession>A0A6J1DWC3</accession>
<dbReference type="PANTHER" id="PTHR37241">
    <property type="entry name" value="NEUROFILAMENT HEAVY PROTEIN"/>
    <property type="match status" value="1"/>
</dbReference>
<dbReference type="GeneID" id="111025071"/>
<sequence>MEEENQAVKSSIEDVGEDFYEMIEAPKFVDFTAPGPFLSLSDDRYWFCSRVGCDEEHPEEMDSEVVYKNFVMRVMAARSPNVRLQRARRNLKCPLTAPPKSSKSRVARLALISSISKRIVDARAKSRPPIAKPRPTPNAKPKQAHAKAMTTPRNRKLNPNPNAFLSVKVPKTTSAEVPKTTRVAKALIFQSPKKDAKKKTSIEINTPMKTLCAAMKKLEITSAKKNVLGDGQPLPLDVSRKKLRGREVKSRVFDSLGTQSGCKRQDAKSARVLKRRSKEKNLKPPLPDRVAEEIVDEDASDMDIDEKSRHVSMQGCSLSSSAKSNEGNLEEELSKVEDSHDMCKDSEGNKTSTSNSEENISEESDFEVVLCEVEEGKNQEYNHETVALEMNISELLERDDKENVGEVKECNRDEKVMNIVEPLTENTDNCFKLVLCEVEDEKSHECNREERMKSGKIKMNISDLEGDDKEIVVCVNKENVVASDDDIEHESETTADENVAPNDNREDNSYDGSERVTFGKHEKSKNTAKVKGVVKKTVKENSTIPVTLGSHGVKSSRPKTTNPKPFKLRTDERGVLREANLGKKLNCPLKDITASRRLHGEKLQRKNQNMNQDSGCDNHVEEDHEERMLENKTLDDRQGGSVPKKGDSEHKLCTMDSQNCVAIKHQKQRLPRLLEPGKEKATKKTEKLKRTELGKIQEKVRKPRRDVSSKEITSLLPCRQLSARKETSQNILSHKDAKKPSDAPSRKRRPATIPSKDLNLHSSHLPKSCSRKLA</sequence>
<feature type="region of interest" description="Disordered" evidence="1">
    <location>
        <begin position="667"/>
        <end position="774"/>
    </location>
</feature>
<feature type="region of interest" description="Disordered" evidence="1">
    <location>
        <begin position="122"/>
        <end position="162"/>
    </location>
</feature>
<feature type="region of interest" description="Disordered" evidence="1">
    <location>
        <begin position="604"/>
        <end position="651"/>
    </location>
</feature>
<feature type="compositionally biased region" description="Acidic residues" evidence="1">
    <location>
        <begin position="483"/>
        <end position="495"/>
    </location>
</feature>
<feature type="compositionally biased region" description="Acidic residues" evidence="1">
    <location>
        <begin position="293"/>
        <end position="304"/>
    </location>
</feature>
<feature type="region of interest" description="Disordered" evidence="1">
    <location>
        <begin position="546"/>
        <end position="567"/>
    </location>
</feature>
<dbReference type="RefSeq" id="XP_022158620.1">
    <property type="nucleotide sequence ID" value="XM_022302928.1"/>
</dbReference>
<evidence type="ECO:0000313" key="2">
    <source>
        <dbReference type="Proteomes" id="UP000504603"/>
    </source>
</evidence>
<proteinExistence type="predicted"/>
<gene>
    <name evidence="3" type="primary">LOC111025071</name>
</gene>
<dbReference type="KEGG" id="mcha:111025071"/>
<organism evidence="2 3">
    <name type="scientific">Momordica charantia</name>
    <name type="common">Bitter gourd</name>
    <name type="synonym">Balsam pear</name>
    <dbReference type="NCBI Taxonomy" id="3673"/>
    <lineage>
        <taxon>Eukaryota</taxon>
        <taxon>Viridiplantae</taxon>
        <taxon>Streptophyta</taxon>
        <taxon>Embryophyta</taxon>
        <taxon>Tracheophyta</taxon>
        <taxon>Spermatophyta</taxon>
        <taxon>Magnoliopsida</taxon>
        <taxon>eudicotyledons</taxon>
        <taxon>Gunneridae</taxon>
        <taxon>Pentapetalae</taxon>
        <taxon>rosids</taxon>
        <taxon>fabids</taxon>
        <taxon>Cucurbitales</taxon>
        <taxon>Cucurbitaceae</taxon>
        <taxon>Momordiceae</taxon>
        <taxon>Momordica</taxon>
    </lineage>
</organism>
<feature type="compositionally biased region" description="Polar residues" evidence="1">
    <location>
        <begin position="314"/>
        <end position="327"/>
    </location>
</feature>
<dbReference type="PANTHER" id="PTHR37241:SF1">
    <property type="entry name" value="NEUROFILAMENT HEAVY PROTEIN"/>
    <property type="match status" value="1"/>
</dbReference>
<feature type="region of interest" description="Disordered" evidence="1">
    <location>
        <begin position="255"/>
        <end position="364"/>
    </location>
</feature>
<feature type="compositionally biased region" description="Polar residues" evidence="1">
    <location>
        <begin position="606"/>
        <end position="615"/>
    </location>
</feature>
<feature type="compositionally biased region" description="Basic and acidic residues" evidence="1">
    <location>
        <begin position="332"/>
        <end position="348"/>
    </location>
</feature>
<feature type="compositionally biased region" description="Basic and acidic residues" evidence="1">
    <location>
        <begin position="616"/>
        <end position="651"/>
    </location>
</feature>
<evidence type="ECO:0000256" key="1">
    <source>
        <dbReference type="SAM" id="MobiDB-lite"/>
    </source>
</evidence>
<protein>
    <submittedName>
        <fullName evidence="3">Uncharacterized protein LOC111025071</fullName>
    </submittedName>
</protein>
<dbReference type="AlphaFoldDB" id="A0A6J1DWC3"/>
<name>A0A6J1DWC3_MOMCH</name>
<evidence type="ECO:0000313" key="3">
    <source>
        <dbReference type="RefSeq" id="XP_022158620.1"/>
    </source>
</evidence>
<feature type="compositionally biased region" description="Basic and acidic residues" evidence="1">
    <location>
        <begin position="503"/>
        <end position="525"/>
    </location>
</feature>
<feature type="compositionally biased region" description="Basic and acidic residues" evidence="1">
    <location>
        <begin position="675"/>
        <end position="709"/>
    </location>
</feature>
<feature type="compositionally biased region" description="Low complexity" evidence="1">
    <location>
        <begin position="349"/>
        <end position="358"/>
    </location>
</feature>
<keyword evidence="2" id="KW-1185">Reference proteome</keyword>
<dbReference type="OrthoDB" id="785936at2759"/>
<feature type="region of interest" description="Disordered" evidence="1">
    <location>
        <begin position="482"/>
        <end position="528"/>
    </location>
</feature>
<dbReference type="Proteomes" id="UP000504603">
    <property type="component" value="Unplaced"/>
</dbReference>
<reference evidence="3" key="1">
    <citation type="submission" date="2025-08" db="UniProtKB">
        <authorList>
            <consortium name="RefSeq"/>
        </authorList>
    </citation>
    <scope>IDENTIFICATION</scope>
    <source>
        <strain evidence="3">OHB3-1</strain>
    </source>
</reference>
<feature type="compositionally biased region" description="Basic and acidic residues" evidence="1">
    <location>
        <begin position="723"/>
        <end position="745"/>
    </location>
</feature>